<name>A0A0C3FZ28_PILCF</name>
<dbReference type="Proteomes" id="UP000054166">
    <property type="component" value="Unassembled WGS sequence"/>
</dbReference>
<keyword evidence="2" id="KW-1185">Reference proteome</keyword>
<organism evidence="1 2">
    <name type="scientific">Piloderma croceum (strain F 1598)</name>
    <dbReference type="NCBI Taxonomy" id="765440"/>
    <lineage>
        <taxon>Eukaryota</taxon>
        <taxon>Fungi</taxon>
        <taxon>Dikarya</taxon>
        <taxon>Basidiomycota</taxon>
        <taxon>Agaricomycotina</taxon>
        <taxon>Agaricomycetes</taxon>
        <taxon>Agaricomycetidae</taxon>
        <taxon>Atheliales</taxon>
        <taxon>Atheliaceae</taxon>
        <taxon>Piloderma</taxon>
    </lineage>
</organism>
<protein>
    <submittedName>
        <fullName evidence="1">Uncharacterized protein</fullName>
    </submittedName>
</protein>
<dbReference type="STRING" id="765440.A0A0C3FZ28"/>
<reference evidence="2" key="2">
    <citation type="submission" date="2015-01" db="EMBL/GenBank/DDBJ databases">
        <title>Evolutionary Origins and Diversification of the Mycorrhizal Mutualists.</title>
        <authorList>
            <consortium name="DOE Joint Genome Institute"/>
            <consortium name="Mycorrhizal Genomics Consortium"/>
            <person name="Kohler A."/>
            <person name="Kuo A."/>
            <person name="Nagy L.G."/>
            <person name="Floudas D."/>
            <person name="Copeland A."/>
            <person name="Barry K.W."/>
            <person name="Cichocki N."/>
            <person name="Veneault-Fourrey C."/>
            <person name="LaButti K."/>
            <person name="Lindquist E.A."/>
            <person name="Lipzen A."/>
            <person name="Lundell T."/>
            <person name="Morin E."/>
            <person name="Murat C."/>
            <person name="Riley R."/>
            <person name="Ohm R."/>
            <person name="Sun H."/>
            <person name="Tunlid A."/>
            <person name="Henrissat B."/>
            <person name="Grigoriev I.V."/>
            <person name="Hibbett D.S."/>
            <person name="Martin F."/>
        </authorList>
    </citation>
    <scope>NUCLEOTIDE SEQUENCE [LARGE SCALE GENOMIC DNA]</scope>
    <source>
        <strain evidence="2">F 1598</strain>
    </source>
</reference>
<dbReference type="OrthoDB" id="4179406at2759"/>
<dbReference type="EMBL" id="KN832986">
    <property type="protein sequence ID" value="KIM84959.1"/>
    <property type="molecule type" value="Genomic_DNA"/>
</dbReference>
<evidence type="ECO:0000313" key="2">
    <source>
        <dbReference type="Proteomes" id="UP000054166"/>
    </source>
</evidence>
<dbReference type="HOGENOM" id="CLU_026455_1_0_1"/>
<proteinExistence type="predicted"/>
<evidence type="ECO:0000313" key="1">
    <source>
        <dbReference type="EMBL" id="KIM84959.1"/>
    </source>
</evidence>
<reference evidence="1 2" key="1">
    <citation type="submission" date="2014-04" db="EMBL/GenBank/DDBJ databases">
        <authorList>
            <consortium name="DOE Joint Genome Institute"/>
            <person name="Kuo A."/>
            <person name="Tarkka M."/>
            <person name="Buscot F."/>
            <person name="Kohler A."/>
            <person name="Nagy L.G."/>
            <person name="Floudas D."/>
            <person name="Copeland A."/>
            <person name="Barry K.W."/>
            <person name="Cichocki N."/>
            <person name="Veneault-Fourrey C."/>
            <person name="LaButti K."/>
            <person name="Lindquist E.A."/>
            <person name="Lipzen A."/>
            <person name="Lundell T."/>
            <person name="Morin E."/>
            <person name="Murat C."/>
            <person name="Sun H."/>
            <person name="Tunlid A."/>
            <person name="Henrissat B."/>
            <person name="Grigoriev I.V."/>
            <person name="Hibbett D.S."/>
            <person name="Martin F."/>
            <person name="Nordberg H.P."/>
            <person name="Cantor M.N."/>
            <person name="Hua S.X."/>
        </authorList>
    </citation>
    <scope>NUCLEOTIDE SEQUENCE [LARGE SCALE GENOMIC DNA]</scope>
    <source>
        <strain evidence="1 2">F 1598</strain>
    </source>
</reference>
<dbReference type="AlphaFoldDB" id="A0A0C3FZ28"/>
<sequence length="312" mass="34283">MCRSDVPSHAQSPPPKWADYPKLVDVQSATLEQLLDESVGGSGLALEIKKAEMATADLSTMVRVSNLKSRDLIAESLTEFVEHAKKTGRGLQKLSSKVGGAVDSILAVNDYALHTIEGAISNSPSRFSLKAMIPFTARRPANEIVTQTFTEAMDVLSASMRRLVVEAEVSLTNLDKLEERLSTLHELVSREDSSLSSAKSELLSELWTKVGGNRRTLRGYDEHLVLLKNLGGYRKRALVHVVTALQTLQAMSEDMEDLRERVAAPELVGSSIPVEVHMKSIKSGLERLKQGRIKAQEREAEAVRRVLAIDSD</sequence>
<dbReference type="InParanoid" id="A0A0C3FZ28"/>
<gene>
    <name evidence="1" type="ORF">PILCRDRAFT_96640</name>
</gene>
<accession>A0A0C3FZ28</accession>